<evidence type="ECO:0000256" key="3">
    <source>
        <dbReference type="ARBA" id="ARBA00023163"/>
    </source>
</evidence>
<accession>E0IBL0</accession>
<dbReference type="Pfam" id="PF00356">
    <property type="entry name" value="LacI"/>
    <property type="match status" value="1"/>
</dbReference>
<evidence type="ECO:0000313" key="6">
    <source>
        <dbReference type="EMBL" id="EFM10090.1"/>
    </source>
</evidence>
<dbReference type="InterPro" id="IPR001387">
    <property type="entry name" value="Cro/C1-type_HTH"/>
</dbReference>
<name>E0IBL0_9BACL</name>
<dbReference type="STRING" id="717606.PaecuDRAFT_3049"/>
<evidence type="ECO:0000259" key="4">
    <source>
        <dbReference type="PROSITE" id="PS50932"/>
    </source>
</evidence>
<dbReference type="CDD" id="cd06267">
    <property type="entry name" value="PBP1_LacI_sugar_binding-like"/>
    <property type="match status" value="1"/>
</dbReference>
<dbReference type="Pfam" id="PF13377">
    <property type="entry name" value="Peripla_BP_3"/>
    <property type="match status" value="1"/>
</dbReference>
<dbReference type="EMBL" id="AEDD01000008">
    <property type="protein sequence ID" value="EFM10090.1"/>
    <property type="molecule type" value="Genomic_DNA"/>
</dbReference>
<evidence type="ECO:0000256" key="1">
    <source>
        <dbReference type="ARBA" id="ARBA00023015"/>
    </source>
</evidence>
<dbReference type="InterPro" id="IPR028082">
    <property type="entry name" value="Peripla_BP_I"/>
</dbReference>
<keyword evidence="2" id="KW-0238">DNA-binding</keyword>
<keyword evidence="1" id="KW-0805">Transcription regulation</keyword>
<dbReference type="PROSITE" id="PS00356">
    <property type="entry name" value="HTH_LACI_1"/>
    <property type="match status" value="1"/>
</dbReference>
<dbReference type="InterPro" id="IPR046335">
    <property type="entry name" value="LacI/GalR-like_sensor"/>
</dbReference>
<feature type="domain" description="HTH cro/C1-type" evidence="5">
    <location>
        <begin position="3"/>
        <end position="43"/>
    </location>
</feature>
<keyword evidence="3" id="KW-0804">Transcription</keyword>
<reference evidence="6 7" key="1">
    <citation type="submission" date="2010-07" db="EMBL/GenBank/DDBJ databases">
        <title>The draft genome of Paenibacillus curdlanolyticus YK9.</title>
        <authorList>
            <consortium name="US DOE Joint Genome Institute (JGI-PGF)"/>
            <person name="Lucas S."/>
            <person name="Copeland A."/>
            <person name="Lapidus A."/>
            <person name="Cheng J.-F."/>
            <person name="Bruce D."/>
            <person name="Goodwin L."/>
            <person name="Pitluck S."/>
            <person name="Land M.L."/>
            <person name="Hauser L."/>
            <person name="Chang Y.-J."/>
            <person name="Jeffries C."/>
            <person name="Anderson I.J."/>
            <person name="Johnson E."/>
            <person name="Loganathan U."/>
            <person name="Mulhopadhyay B."/>
            <person name="Kyrpides N."/>
            <person name="Woyke T.J."/>
        </authorList>
    </citation>
    <scope>NUCLEOTIDE SEQUENCE [LARGE SCALE GENOMIC DNA]</scope>
    <source>
        <strain evidence="6 7">YK9</strain>
    </source>
</reference>
<dbReference type="InterPro" id="IPR010982">
    <property type="entry name" value="Lambda_DNA-bd_dom_sf"/>
</dbReference>
<dbReference type="Gene3D" id="3.40.50.2300">
    <property type="match status" value="2"/>
</dbReference>
<feature type="domain" description="HTH lacI-type" evidence="4">
    <location>
        <begin position="1"/>
        <end position="53"/>
    </location>
</feature>
<dbReference type="SUPFAM" id="SSF47413">
    <property type="entry name" value="lambda repressor-like DNA-binding domains"/>
    <property type="match status" value="1"/>
</dbReference>
<dbReference type="AlphaFoldDB" id="E0IBL0"/>
<dbReference type="RefSeq" id="WP_006039037.1">
    <property type="nucleotide sequence ID" value="NZ_AEDD01000008.1"/>
</dbReference>
<protein>
    <submittedName>
        <fullName evidence="6">Transcriptional regulator, LacI family</fullName>
    </submittedName>
</protein>
<dbReference type="GO" id="GO:0003700">
    <property type="term" value="F:DNA-binding transcription factor activity"/>
    <property type="evidence" value="ECO:0007669"/>
    <property type="project" value="TreeGrafter"/>
</dbReference>
<evidence type="ECO:0000259" key="5">
    <source>
        <dbReference type="PROSITE" id="PS50943"/>
    </source>
</evidence>
<dbReference type="eggNOG" id="COG1609">
    <property type="taxonomic scope" value="Bacteria"/>
</dbReference>
<proteinExistence type="predicted"/>
<dbReference type="GO" id="GO:0000976">
    <property type="term" value="F:transcription cis-regulatory region binding"/>
    <property type="evidence" value="ECO:0007669"/>
    <property type="project" value="TreeGrafter"/>
</dbReference>
<gene>
    <name evidence="6" type="ORF">PaecuDRAFT_3049</name>
</gene>
<dbReference type="Proteomes" id="UP000005387">
    <property type="component" value="Unassembled WGS sequence"/>
</dbReference>
<dbReference type="InterPro" id="IPR000843">
    <property type="entry name" value="HTH_LacI"/>
</dbReference>
<dbReference type="OrthoDB" id="9784962at2"/>
<dbReference type="CDD" id="cd01392">
    <property type="entry name" value="HTH_LacI"/>
    <property type="match status" value="1"/>
</dbReference>
<dbReference type="PANTHER" id="PTHR30146">
    <property type="entry name" value="LACI-RELATED TRANSCRIPTIONAL REPRESSOR"/>
    <property type="match status" value="1"/>
</dbReference>
<dbReference type="SMART" id="SM00354">
    <property type="entry name" value="HTH_LACI"/>
    <property type="match status" value="1"/>
</dbReference>
<dbReference type="PROSITE" id="PS50932">
    <property type="entry name" value="HTH_LACI_2"/>
    <property type="match status" value="1"/>
</dbReference>
<dbReference type="PROSITE" id="PS50943">
    <property type="entry name" value="HTH_CROC1"/>
    <property type="match status" value="1"/>
</dbReference>
<organism evidence="6 7">
    <name type="scientific">Paenibacillus curdlanolyticus YK9</name>
    <dbReference type="NCBI Taxonomy" id="717606"/>
    <lineage>
        <taxon>Bacteria</taxon>
        <taxon>Bacillati</taxon>
        <taxon>Bacillota</taxon>
        <taxon>Bacilli</taxon>
        <taxon>Bacillales</taxon>
        <taxon>Paenibacillaceae</taxon>
        <taxon>Paenibacillus</taxon>
    </lineage>
</organism>
<evidence type="ECO:0000256" key="2">
    <source>
        <dbReference type="ARBA" id="ARBA00023125"/>
    </source>
</evidence>
<dbReference type="PANTHER" id="PTHR30146:SF109">
    <property type="entry name" value="HTH-TYPE TRANSCRIPTIONAL REGULATOR GALS"/>
    <property type="match status" value="1"/>
</dbReference>
<dbReference type="Gene3D" id="1.10.260.40">
    <property type="entry name" value="lambda repressor-like DNA-binding domains"/>
    <property type="match status" value="1"/>
</dbReference>
<sequence length="339" mass="37970">MIDVAQRANVSTATVSRVLNNSSRVSAKTKQKVLQAIDELNYIPNASAKSLRSQKTRTIAVVVSDIHSSYFAEIVKGIENMANSRKYRIVICDTQNEREKEVEMMSLAMDRTVDAMVFVAPIISNDEIKAFVDRGYTVGIIGRHIEHPSIPCAYTDNVKISQEVIAHLLDKGHSRIAFLSGYADSTDSYERLEGYMKALTFAQLPYDQELVENGQFNENGGYEAFRRLWFKSLDITAIFAANDEMALGVYRACRELGITIPEQLTVIGVDNNRVAKYITPKLSTVEQPKYAMGALLVEKLIDQMNDNDFIDQRVFKVDSKLIIRESSSISIDRTGSVST</sequence>
<evidence type="ECO:0000313" key="7">
    <source>
        <dbReference type="Proteomes" id="UP000005387"/>
    </source>
</evidence>
<dbReference type="SUPFAM" id="SSF53822">
    <property type="entry name" value="Periplasmic binding protein-like I"/>
    <property type="match status" value="1"/>
</dbReference>
<keyword evidence="7" id="KW-1185">Reference proteome</keyword>